<name>A0A167GXY0_CALVF</name>
<evidence type="ECO:0000256" key="1">
    <source>
        <dbReference type="SAM" id="MobiDB-lite"/>
    </source>
</evidence>
<feature type="compositionally biased region" description="Pro residues" evidence="1">
    <location>
        <begin position="46"/>
        <end position="57"/>
    </location>
</feature>
<evidence type="ECO:0000313" key="3">
    <source>
        <dbReference type="Proteomes" id="UP000076738"/>
    </source>
</evidence>
<dbReference type="EMBL" id="KV417330">
    <property type="protein sequence ID" value="KZO91025.1"/>
    <property type="molecule type" value="Genomic_DNA"/>
</dbReference>
<feature type="region of interest" description="Disordered" evidence="1">
    <location>
        <begin position="29"/>
        <end position="79"/>
    </location>
</feature>
<feature type="compositionally biased region" description="Basic residues" evidence="1">
    <location>
        <begin position="65"/>
        <end position="74"/>
    </location>
</feature>
<protein>
    <submittedName>
        <fullName evidence="2">Uncharacterized protein</fullName>
    </submittedName>
</protein>
<accession>A0A167GXY0</accession>
<keyword evidence="3" id="KW-1185">Reference proteome</keyword>
<dbReference type="AlphaFoldDB" id="A0A167GXY0"/>
<evidence type="ECO:0000313" key="2">
    <source>
        <dbReference type="EMBL" id="KZO91025.1"/>
    </source>
</evidence>
<reference evidence="2 3" key="1">
    <citation type="journal article" date="2016" name="Mol. Biol. Evol.">
        <title>Comparative Genomics of Early-Diverging Mushroom-Forming Fungi Provides Insights into the Origins of Lignocellulose Decay Capabilities.</title>
        <authorList>
            <person name="Nagy L.G."/>
            <person name="Riley R."/>
            <person name="Tritt A."/>
            <person name="Adam C."/>
            <person name="Daum C."/>
            <person name="Floudas D."/>
            <person name="Sun H."/>
            <person name="Yadav J.S."/>
            <person name="Pangilinan J."/>
            <person name="Larsson K.H."/>
            <person name="Matsuura K."/>
            <person name="Barry K."/>
            <person name="Labutti K."/>
            <person name="Kuo R."/>
            <person name="Ohm R.A."/>
            <person name="Bhattacharya S.S."/>
            <person name="Shirouzu T."/>
            <person name="Yoshinaga Y."/>
            <person name="Martin F.M."/>
            <person name="Grigoriev I.V."/>
            <person name="Hibbett D.S."/>
        </authorList>
    </citation>
    <scope>NUCLEOTIDE SEQUENCE [LARGE SCALE GENOMIC DNA]</scope>
    <source>
        <strain evidence="2 3">TUFC12733</strain>
    </source>
</reference>
<proteinExistence type="predicted"/>
<feature type="compositionally biased region" description="Polar residues" evidence="1">
    <location>
        <begin position="30"/>
        <end position="39"/>
    </location>
</feature>
<organism evidence="2 3">
    <name type="scientific">Calocera viscosa (strain TUFC12733)</name>
    <dbReference type="NCBI Taxonomy" id="1330018"/>
    <lineage>
        <taxon>Eukaryota</taxon>
        <taxon>Fungi</taxon>
        <taxon>Dikarya</taxon>
        <taxon>Basidiomycota</taxon>
        <taxon>Agaricomycotina</taxon>
        <taxon>Dacrymycetes</taxon>
        <taxon>Dacrymycetales</taxon>
        <taxon>Dacrymycetaceae</taxon>
        <taxon>Calocera</taxon>
    </lineage>
</organism>
<dbReference type="Proteomes" id="UP000076738">
    <property type="component" value="Unassembled WGS sequence"/>
</dbReference>
<gene>
    <name evidence="2" type="ORF">CALVIDRAFT_370192</name>
</gene>
<feature type="region of interest" description="Disordered" evidence="1">
    <location>
        <begin position="95"/>
        <end position="114"/>
    </location>
</feature>
<sequence>MVQSMCSSEPPLSTLSHCCSSCWHLSDSLRSSPGVMQSTDLRSEPPRPSPDPLPGQFPDPLGARSSRHRAKHPFRTPCSLPDPFRRFALSAFRPLPSPNISQHPPSSPSAPKPHLASLIPPLRLRWQNINGSPSLYLASALHRADVTR</sequence>